<evidence type="ECO:0000259" key="1">
    <source>
        <dbReference type="Pfam" id="PF03551"/>
    </source>
</evidence>
<protein>
    <submittedName>
        <fullName evidence="3">PadR family transcriptional regulator</fullName>
    </submittedName>
</protein>
<feature type="domain" description="Transcription regulator PadR C-terminal" evidence="2">
    <location>
        <begin position="96"/>
        <end position="181"/>
    </location>
</feature>
<evidence type="ECO:0000313" key="4">
    <source>
        <dbReference type="Proteomes" id="UP000214666"/>
    </source>
</evidence>
<dbReference type="InterPro" id="IPR005149">
    <property type="entry name" value="Tscrpt_reg_PadR_N"/>
</dbReference>
<sequence>MKRILKYAILGLVHKQEMSGYDITSQFKQEIGQFWSAKHSQIYPELKRLTEEELIEYRTSITGAKLEKKLYCITPKGTRELIEWLASPKELPETEKDEFMLMLYFSAAIPKEENKRLFKDQIAKRKGKLEHLYESKKSLQLLDENLQAPGSQQFGHYLVLSRAINREESYIAWLEETLSLFEE</sequence>
<proteinExistence type="predicted"/>
<dbReference type="PANTHER" id="PTHR43252">
    <property type="entry name" value="TRANSCRIPTIONAL REGULATOR YQJI"/>
    <property type="match status" value="1"/>
</dbReference>
<dbReference type="InterPro" id="IPR036388">
    <property type="entry name" value="WH-like_DNA-bd_sf"/>
</dbReference>
<dbReference type="Gene3D" id="6.10.140.190">
    <property type="match status" value="1"/>
</dbReference>
<reference evidence="3 4" key="1">
    <citation type="submission" date="2017-03" db="EMBL/GenBank/DDBJ databases">
        <title>Complete genome sequence of Paenibacillus Kribbensis producing bioflocculants.</title>
        <authorList>
            <person name="Lee H.-G."/>
            <person name="Oh H.-M."/>
        </authorList>
    </citation>
    <scope>NUCLEOTIDE SEQUENCE [LARGE SCALE GENOMIC DNA]</scope>
    <source>
        <strain evidence="3 4">AM49</strain>
    </source>
</reference>
<dbReference type="Pfam" id="PF03551">
    <property type="entry name" value="PadR"/>
    <property type="match status" value="1"/>
</dbReference>
<keyword evidence="4" id="KW-1185">Reference proteome</keyword>
<dbReference type="SUPFAM" id="SSF46785">
    <property type="entry name" value="Winged helix' DNA-binding domain"/>
    <property type="match status" value="1"/>
</dbReference>
<dbReference type="InterPro" id="IPR018309">
    <property type="entry name" value="Tscrpt_reg_PadR_C"/>
</dbReference>
<dbReference type="PANTHER" id="PTHR43252:SF6">
    <property type="entry name" value="NEGATIVE TRANSCRIPTION REGULATOR PADR"/>
    <property type="match status" value="1"/>
</dbReference>
<evidence type="ECO:0000313" key="3">
    <source>
        <dbReference type="EMBL" id="ASR49168.1"/>
    </source>
</evidence>
<name>A0A222WT49_9BACL</name>
<dbReference type="AlphaFoldDB" id="A0A222WT49"/>
<accession>A0A222WT49</accession>
<feature type="domain" description="Transcription regulator PadR N-terminal" evidence="1">
    <location>
        <begin position="9"/>
        <end position="81"/>
    </location>
</feature>
<dbReference type="Gene3D" id="1.10.10.10">
    <property type="entry name" value="Winged helix-like DNA-binding domain superfamily/Winged helix DNA-binding domain"/>
    <property type="match status" value="1"/>
</dbReference>
<dbReference type="Proteomes" id="UP000214666">
    <property type="component" value="Chromosome"/>
</dbReference>
<organism evidence="3 4">
    <name type="scientific">Paenibacillus kribbensis</name>
    <dbReference type="NCBI Taxonomy" id="172713"/>
    <lineage>
        <taxon>Bacteria</taxon>
        <taxon>Bacillati</taxon>
        <taxon>Bacillota</taxon>
        <taxon>Bacilli</taxon>
        <taxon>Bacillales</taxon>
        <taxon>Paenibacillaceae</taxon>
        <taxon>Paenibacillus</taxon>
    </lineage>
</organism>
<dbReference type="Pfam" id="PF10400">
    <property type="entry name" value="Vir_act_alpha_C"/>
    <property type="match status" value="1"/>
</dbReference>
<dbReference type="KEGG" id="pkb:B4V02_21930"/>
<dbReference type="OrthoDB" id="9783723at2"/>
<dbReference type="EMBL" id="CP020028">
    <property type="protein sequence ID" value="ASR49168.1"/>
    <property type="molecule type" value="Genomic_DNA"/>
</dbReference>
<dbReference type="STRING" id="172713.GCA_001705305_00910"/>
<gene>
    <name evidence="3" type="ORF">B4V02_21930</name>
</gene>
<dbReference type="InterPro" id="IPR036390">
    <property type="entry name" value="WH_DNA-bd_sf"/>
</dbReference>
<dbReference type="RefSeq" id="WP_007428685.1">
    <property type="nucleotide sequence ID" value="NZ_CP020028.1"/>
</dbReference>
<evidence type="ECO:0000259" key="2">
    <source>
        <dbReference type="Pfam" id="PF10400"/>
    </source>
</evidence>